<feature type="domain" description="Ricin B lectin" evidence="1">
    <location>
        <begin position="49"/>
        <end position="181"/>
    </location>
</feature>
<dbReference type="CDD" id="cd00161">
    <property type="entry name" value="beta-trefoil_Ricin-like"/>
    <property type="match status" value="1"/>
</dbReference>
<dbReference type="Proteomes" id="UP001382904">
    <property type="component" value="Unassembled WGS sequence"/>
</dbReference>
<dbReference type="Pfam" id="PF00652">
    <property type="entry name" value="Ricin_B_lectin"/>
    <property type="match status" value="1"/>
</dbReference>
<dbReference type="SUPFAM" id="SSF50370">
    <property type="entry name" value="Ricin B-like lectins"/>
    <property type="match status" value="1"/>
</dbReference>
<dbReference type="EMBL" id="JBBKAM010000001">
    <property type="protein sequence ID" value="MEJ8640230.1"/>
    <property type="molecule type" value="Genomic_DNA"/>
</dbReference>
<organism evidence="2 3">
    <name type="scientific">Streptomyces caledonius</name>
    <dbReference type="NCBI Taxonomy" id="3134107"/>
    <lineage>
        <taxon>Bacteria</taxon>
        <taxon>Bacillati</taxon>
        <taxon>Actinomycetota</taxon>
        <taxon>Actinomycetes</taxon>
        <taxon>Kitasatosporales</taxon>
        <taxon>Streptomycetaceae</taxon>
        <taxon>Streptomyces</taxon>
    </lineage>
</organism>
<name>A0ABU8TX80_9ACTN</name>
<evidence type="ECO:0000259" key="1">
    <source>
        <dbReference type="SMART" id="SM00458"/>
    </source>
</evidence>
<sequence>MAHQNEGIVLLKMKYSRTLGRFSAVCALIMGLLGINLVTAESASADYGWFQFKNVGTSQCMHASSGGGAGAWVTQEWCRYDEMAQRWTWGKDSQGRWILVNWQGKCLDSYNGQNPGTVIVWTCNGADSQTWNFGSNPGMLEPRGGAFLGRAIEPPGEAVNPGAQLIMWPLNATIFQRWVLYIPE</sequence>
<dbReference type="InterPro" id="IPR000772">
    <property type="entry name" value="Ricin_B_lectin"/>
</dbReference>
<keyword evidence="3" id="KW-1185">Reference proteome</keyword>
<dbReference type="Gene3D" id="2.80.10.50">
    <property type="match status" value="1"/>
</dbReference>
<protein>
    <submittedName>
        <fullName evidence="2">RICIN domain-containing protein</fullName>
    </submittedName>
</protein>
<dbReference type="SMART" id="SM00458">
    <property type="entry name" value="RICIN"/>
    <property type="match status" value="1"/>
</dbReference>
<dbReference type="InterPro" id="IPR035992">
    <property type="entry name" value="Ricin_B-like_lectins"/>
</dbReference>
<comment type="caution">
    <text evidence="2">The sequence shown here is derived from an EMBL/GenBank/DDBJ whole genome shotgun (WGS) entry which is preliminary data.</text>
</comment>
<evidence type="ECO:0000313" key="2">
    <source>
        <dbReference type="EMBL" id="MEJ8640230.1"/>
    </source>
</evidence>
<reference evidence="2 3" key="1">
    <citation type="submission" date="2024-03" db="EMBL/GenBank/DDBJ databases">
        <title>Novel Streptomyces species of biotechnological and ecological value are a feature of Machair soil.</title>
        <authorList>
            <person name="Prole J.R."/>
            <person name="Goodfellow M."/>
            <person name="Allenby N."/>
            <person name="Ward A.C."/>
        </authorList>
    </citation>
    <scope>NUCLEOTIDE SEQUENCE [LARGE SCALE GENOMIC DNA]</scope>
    <source>
        <strain evidence="2 3">MS1.HAVA.3</strain>
    </source>
</reference>
<dbReference type="PROSITE" id="PS50231">
    <property type="entry name" value="RICIN_B_LECTIN"/>
    <property type="match status" value="1"/>
</dbReference>
<evidence type="ECO:0000313" key="3">
    <source>
        <dbReference type="Proteomes" id="UP001382904"/>
    </source>
</evidence>
<proteinExistence type="predicted"/>
<accession>A0ABU8TX80</accession>
<gene>
    <name evidence="2" type="ORF">WKI68_00005</name>
</gene>